<dbReference type="GO" id="GO:0004560">
    <property type="term" value="F:alpha-L-fucosidase activity"/>
    <property type="evidence" value="ECO:0007669"/>
    <property type="project" value="TreeGrafter"/>
</dbReference>
<dbReference type="RefSeq" id="WP_229927547.1">
    <property type="nucleotide sequence ID" value="NZ_BNBO01000019.1"/>
</dbReference>
<evidence type="ECO:0008006" key="5">
    <source>
        <dbReference type="Google" id="ProtNLM"/>
    </source>
</evidence>
<sequence length="640" mass="69762">MNPLHTNDVRGSHAIHDTAPAARWEDAFLAGNGEYGIMVEGGPHRERVVLNHHRYVLPNGTRHLRAAETADRLEEIRDLVLAGRAPEAQRIWAGGEELRWTQSFHPGHALEIATPAHGPVRDYLRRTGFDTGEITVDWQDDAGPWRRRSFVSRADAVVVQEFTGPAAELRLRLTGDLPGCPEDVRHRCTAAGLGPGRALLNARATYPPGLGAYGFEAVLLVHAPGARIDTDGDVLILRGARRVLLLGKLDRHEDPGRRTAALQRALDLLPADYDTLLAAHTALHTPAYRRAALDLTGAAGHLFHLDDDWPWPAWLAGADWLLHPLHEYWRTTGDDEFLRAELAGWLIEAAEFFEDFLTRTDDRGHVVFVPSYSPEIAPEGVAGSASVNAVMDVAAGRHALESAIEVCEHLAVEPAAVARWRALLPRFPPYLVNPAGRLTEWAWPGLDGNLDHRHVSHLYPVWPLHEITRDTSPELAEAAHRALAGRGDENLSAHGSLHRALAAARLRDAGLARANLLKILGGDMLFRSLMSSHNPGLEIYNADAAITLPGLVLELLVDARPGRLDLLPALPAELARGTVRGVTCQGRVTVEELAWDLPAGTVRAVLRSAVGQTLDVHCRGARRSLVLAAGTAEAVVFDGL</sequence>
<dbReference type="PANTHER" id="PTHR31084:SF0">
    <property type="entry name" value="ALPHA-L-FUCOSIDASE 2"/>
    <property type="match status" value="1"/>
</dbReference>
<dbReference type="Gene3D" id="2.70.98.50">
    <property type="entry name" value="putative glycoside hydrolase family protein from bacillus halodurans"/>
    <property type="match status" value="1"/>
</dbReference>
<dbReference type="InterPro" id="IPR013780">
    <property type="entry name" value="Glyco_hydro_b"/>
</dbReference>
<dbReference type="AlphaFoldDB" id="A0A919FW76"/>
<dbReference type="PANTHER" id="PTHR31084">
    <property type="entry name" value="ALPHA-L-FUCOSIDASE 2"/>
    <property type="match status" value="1"/>
</dbReference>
<dbReference type="GO" id="GO:0005975">
    <property type="term" value="P:carbohydrate metabolic process"/>
    <property type="evidence" value="ECO:0007669"/>
    <property type="project" value="InterPro"/>
</dbReference>
<dbReference type="InterPro" id="IPR027414">
    <property type="entry name" value="GH95_N_dom"/>
</dbReference>
<comment type="caution">
    <text evidence="3">The sequence shown here is derived from an EMBL/GenBank/DDBJ whole genome shotgun (WGS) entry which is preliminary data.</text>
</comment>
<dbReference type="GeneID" id="95354092"/>
<dbReference type="InterPro" id="IPR054363">
    <property type="entry name" value="GH95_cat"/>
</dbReference>
<evidence type="ECO:0000259" key="1">
    <source>
        <dbReference type="Pfam" id="PF14498"/>
    </source>
</evidence>
<dbReference type="InterPro" id="IPR008928">
    <property type="entry name" value="6-hairpin_glycosidase_sf"/>
</dbReference>
<dbReference type="Gene3D" id="1.50.10.10">
    <property type="match status" value="1"/>
</dbReference>
<dbReference type="Gene3D" id="2.60.40.1180">
    <property type="entry name" value="Golgi alpha-mannosidase II"/>
    <property type="match status" value="1"/>
</dbReference>
<keyword evidence="4" id="KW-1185">Reference proteome</keyword>
<dbReference type="Pfam" id="PF14498">
    <property type="entry name" value="Glyco_hyd_65N_2"/>
    <property type="match status" value="1"/>
</dbReference>
<organism evidence="3 4">
    <name type="scientific">Kitasatospora indigofera</name>
    <dbReference type="NCBI Taxonomy" id="67307"/>
    <lineage>
        <taxon>Bacteria</taxon>
        <taxon>Bacillati</taxon>
        <taxon>Actinomycetota</taxon>
        <taxon>Actinomycetes</taxon>
        <taxon>Kitasatosporales</taxon>
        <taxon>Streptomycetaceae</taxon>
        <taxon>Kitasatospora</taxon>
    </lineage>
</organism>
<gene>
    <name evidence="3" type="ORF">GCM10018781_36790</name>
</gene>
<evidence type="ECO:0000313" key="3">
    <source>
        <dbReference type="EMBL" id="GHH73129.1"/>
    </source>
</evidence>
<dbReference type="Pfam" id="PF22124">
    <property type="entry name" value="Glyco_hydro_95_cat"/>
    <property type="match status" value="1"/>
</dbReference>
<accession>A0A919FW76</accession>
<dbReference type="InterPro" id="IPR012341">
    <property type="entry name" value="6hp_glycosidase-like_sf"/>
</dbReference>
<evidence type="ECO:0000259" key="2">
    <source>
        <dbReference type="Pfam" id="PF22124"/>
    </source>
</evidence>
<feature type="domain" description="Glycosyl hydrolase family 95 N-terminal" evidence="1">
    <location>
        <begin position="18"/>
        <end position="246"/>
    </location>
</feature>
<dbReference type="EMBL" id="BNBO01000019">
    <property type="protein sequence ID" value="GHH73129.1"/>
    <property type="molecule type" value="Genomic_DNA"/>
</dbReference>
<dbReference type="Proteomes" id="UP000617734">
    <property type="component" value="Unassembled WGS sequence"/>
</dbReference>
<feature type="domain" description="Glycosyl hydrolase family 95 catalytic" evidence="2">
    <location>
        <begin position="307"/>
        <end position="556"/>
    </location>
</feature>
<proteinExistence type="predicted"/>
<name>A0A919FW76_9ACTN</name>
<reference evidence="3" key="1">
    <citation type="journal article" date="2014" name="Int. J. Syst. Evol. Microbiol.">
        <title>Complete genome sequence of Corynebacterium casei LMG S-19264T (=DSM 44701T), isolated from a smear-ripened cheese.</title>
        <authorList>
            <consortium name="US DOE Joint Genome Institute (JGI-PGF)"/>
            <person name="Walter F."/>
            <person name="Albersmeier A."/>
            <person name="Kalinowski J."/>
            <person name="Ruckert C."/>
        </authorList>
    </citation>
    <scope>NUCLEOTIDE SEQUENCE</scope>
    <source>
        <strain evidence="3">JCM 4646</strain>
    </source>
</reference>
<reference evidence="3" key="2">
    <citation type="submission" date="2020-09" db="EMBL/GenBank/DDBJ databases">
        <authorList>
            <person name="Sun Q."/>
            <person name="Ohkuma M."/>
        </authorList>
    </citation>
    <scope>NUCLEOTIDE SEQUENCE</scope>
    <source>
        <strain evidence="3">JCM 4646</strain>
    </source>
</reference>
<protein>
    <recommendedName>
        <fullName evidence="5">Glycosyl hydrolase family 95 N-terminal domain-containing protein</fullName>
    </recommendedName>
</protein>
<evidence type="ECO:0000313" key="4">
    <source>
        <dbReference type="Proteomes" id="UP000617734"/>
    </source>
</evidence>
<dbReference type="SUPFAM" id="SSF48208">
    <property type="entry name" value="Six-hairpin glycosidases"/>
    <property type="match status" value="1"/>
</dbReference>